<accession>A0ABT9U643</accession>
<dbReference type="Pfam" id="PF12832">
    <property type="entry name" value="MFS_1_like"/>
    <property type="match status" value="1"/>
</dbReference>
<feature type="transmembrane region" description="Helical" evidence="8">
    <location>
        <begin position="240"/>
        <end position="259"/>
    </location>
</feature>
<feature type="transmembrane region" description="Helical" evidence="8">
    <location>
        <begin position="294"/>
        <end position="314"/>
    </location>
</feature>
<dbReference type="RefSeq" id="WP_307206472.1">
    <property type="nucleotide sequence ID" value="NZ_JAUSSU010000009.1"/>
</dbReference>
<feature type="transmembrane region" description="Helical" evidence="8">
    <location>
        <begin position="163"/>
        <end position="180"/>
    </location>
</feature>
<evidence type="ECO:0000256" key="1">
    <source>
        <dbReference type="ARBA" id="ARBA00004429"/>
    </source>
</evidence>
<dbReference type="Proteomes" id="UP001229346">
    <property type="component" value="Unassembled WGS sequence"/>
</dbReference>
<keyword evidence="11" id="KW-1185">Reference proteome</keyword>
<keyword evidence="3" id="KW-1003">Cell membrane</keyword>
<keyword evidence="6 8" id="KW-1133">Transmembrane helix</keyword>
<dbReference type="PANTHER" id="PTHR23522:SF10">
    <property type="entry name" value="3-PHENYLPROPIONIC ACID TRANSPORTER-RELATED"/>
    <property type="match status" value="1"/>
</dbReference>
<feature type="transmembrane region" description="Helical" evidence="8">
    <location>
        <begin position="135"/>
        <end position="157"/>
    </location>
</feature>
<evidence type="ECO:0000313" key="11">
    <source>
        <dbReference type="Proteomes" id="UP001229346"/>
    </source>
</evidence>
<evidence type="ECO:0000256" key="4">
    <source>
        <dbReference type="ARBA" id="ARBA00022519"/>
    </source>
</evidence>
<feature type="transmembrane region" description="Helical" evidence="8">
    <location>
        <begin position="334"/>
        <end position="356"/>
    </location>
</feature>
<keyword evidence="7 8" id="KW-0472">Membrane</keyword>
<comment type="caution">
    <text evidence="10">The sequence shown here is derived from an EMBL/GenBank/DDBJ whole genome shotgun (WGS) entry which is preliminary data.</text>
</comment>
<sequence length="402" mass="44040">MAANVKHAHRTIKGFNFVIYGALTIYSTYFALYLQSIGFSTLEIGALMAGGPIVSIVANPFWGYLSDRFRNLRLTLILMLLGSMITMQFVFLSESYTFIYASMLFFFFFQMPLFSQSNTLILNSIEGTNRSFATFRLWGSLGWGIMAVAAGPIIGQIGIERLWMIYTIMMLFSLAFAFALPRGEAKKTALKAGKVNCRSLFASRAFFIFLFVGLVLSIPNSVNNTFVALYIKELGGGESLVGWSAFLSSIFEIPISLLLDRYLKKNVRAMLLCLVVISGLFALRWFLMAGAGSATQVIFIQMLHCVTFGGFYYIGTQLTSLLVPADLRSSGQAVYALAWGGLSGIAAGFIGGVLFEQSGSETMYFICGALSVLGIAGFSLLYANVRRLQEKAKSGSEVAEAL</sequence>
<comment type="subcellular location">
    <subcellularLocation>
        <location evidence="1">Cell inner membrane</location>
        <topology evidence="1">Multi-pass membrane protein</topology>
    </subcellularLocation>
</comment>
<feature type="transmembrane region" description="Helical" evidence="8">
    <location>
        <begin position="12"/>
        <end position="32"/>
    </location>
</feature>
<evidence type="ECO:0000256" key="7">
    <source>
        <dbReference type="ARBA" id="ARBA00023136"/>
    </source>
</evidence>
<feature type="transmembrane region" description="Helical" evidence="8">
    <location>
        <begin position="72"/>
        <end position="91"/>
    </location>
</feature>
<feature type="domain" description="Major facilitator superfamily associated" evidence="9">
    <location>
        <begin position="10"/>
        <end position="364"/>
    </location>
</feature>
<feature type="transmembrane region" description="Helical" evidence="8">
    <location>
        <begin position="362"/>
        <end position="383"/>
    </location>
</feature>
<dbReference type="EMBL" id="JAUSSU010000009">
    <property type="protein sequence ID" value="MDQ0115102.1"/>
    <property type="molecule type" value="Genomic_DNA"/>
</dbReference>
<keyword evidence="4" id="KW-0997">Cell inner membrane</keyword>
<feature type="transmembrane region" description="Helical" evidence="8">
    <location>
        <begin position="271"/>
        <end position="288"/>
    </location>
</feature>
<feature type="transmembrane region" description="Helical" evidence="8">
    <location>
        <begin position="97"/>
        <end position="114"/>
    </location>
</feature>
<gene>
    <name evidence="10" type="ORF">J2T15_004559</name>
</gene>
<evidence type="ECO:0000259" key="9">
    <source>
        <dbReference type="Pfam" id="PF12832"/>
    </source>
</evidence>
<evidence type="ECO:0000256" key="6">
    <source>
        <dbReference type="ARBA" id="ARBA00022989"/>
    </source>
</evidence>
<dbReference type="PANTHER" id="PTHR23522">
    <property type="entry name" value="BLL5896 PROTEIN"/>
    <property type="match status" value="1"/>
</dbReference>
<evidence type="ECO:0000256" key="3">
    <source>
        <dbReference type="ARBA" id="ARBA00022475"/>
    </source>
</evidence>
<keyword evidence="2" id="KW-0813">Transport</keyword>
<protein>
    <submittedName>
        <fullName evidence="10">PPP family 3-phenylpropionic acid transporter</fullName>
    </submittedName>
</protein>
<reference evidence="10 11" key="1">
    <citation type="submission" date="2023-07" db="EMBL/GenBank/DDBJ databases">
        <title>Sorghum-associated microbial communities from plants grown in Nebraska, USA.</title>
        <authorList>
            <person name="Schachtman D."/>
        </authorList>
    </citation>
    <scope>NUCLEOTIDE SEQUENCE [LARGE SCALE GENOMIC DNA]</scope>
    <source>
        <strain evidence="10 11">CC482</strain>
    </source>
</reference>
<proteinExistence type="predicted"/>
<evidence type="ECO:0000256" key="2">
    <source>
        <dbReference type="ARBA" id="ARBA00022448"/>
    </source>
</evidence>
<keyword evidence="5 8" id="KW-0812">Transmembrane</keyword>
<dbReference type="Gene3D" id="1.20.1250.20">
    <property type="entry name" value="MFS general substrate transporter like domains"/>
    <property type="match status" value="2"/>
</dbReference>
<name>A0ABT9U643_PAEHA</name>
<evidence type="ECO:0000256" key="5">
    <source>
        <dbReference type="ARBA" id="ARBA00022692"/>
    </source>
</evidence>
<evidence type="ECO:0000313" key="10">
    <source>
        <dbReference type="EMBL" id="MDQ0115102.1"/>
    </source>
</evidence>
<dbReference type="InterPro" id="IPR024989">
    <property type="entry name" value="MFS_assoc_dom"/>
</dbReference>
<feature type="transmembrane region" description="Helical" evidence="8">
    <location>
        <begin position="44"/>
        <end position="65"/>
    </location>
</feature>
<dbReference type="SUPFAM" id="SSF103473">
    <property type="entry name" value="MFS general substrate transporter"/>
    <property type="match status" value="1"/>
</dbReference>
<organism evidence="10 11">
    <name type="scientific">Paenibacillus harenae</name>
    <dbReference type="NCBI Taxonomy" id="306543"/>
    <lineage>
        <taxon>Bacteria</taxon>
        <taxon>Bacillati</taxon>
        <taxon>Bacillota</taxon>
        <taxon>Bacilli</taxon>
        <taxon>Bacillales</taxon>
        <taxon>Paenibacillaceae</taxon>
        <taxon>Paenibacillus</taxon>
    </lineage>
</organism>
<feature type="transmembrane region" description="Helical" evidence="8">
    <location>
        <begin position="201"/>
        <end position="220"/>
    </location>
</feature>
<dbReference type="InterPro" id="IPR036259">
    <property type="entry name" value="MFS_trans_sf"/>
</dbReference>
<evidence type="ECO:0000256" key="8">
    <source>
        <dbReference type="SAM" id="Phobius"/>
    </source>
</evidence>